<dbReference type="EMBL" id="JBFASG010000003">
    <property type="protein sequence ID" value="MEV4922250.1"/>
    <property type="molecule type" value="Genomic_DNA"/>
</dbReference>
<evidence type="ECO:0000313" key="4">
    <source>
        <dbReference type="Proteomes" id="UP001552479"/>
    </source>
</evidence>
<dbReference type="Proteomes" id="UP001552479">
    <property type="component" value="Unassembled WGS sequence"/>
</dbReference>
<sequence length="602" mass="66408">MAGGSDHLPSEAERKKEREALKTPLPSSAGGFDVKPQHLYYTSLLVRDDQFTYDGGAKHLVDKLGGKAQLAGRGSGPDAFAASYEKVAKRFLEVWAKSVVSVGGVAVGLTVTANNYAASDWFSNKKMYGPPPSRQLPAVINKEPHYGTVPDLKWRGTNADSSSAIVRGIGHIPDFLADSVEEVIDKALRLGKMYEVTPGAHAFDDELKEIAGHWKEAGRAALKAGDAFAGHIGTITDTRNNDWQSAMRMFCQSIWGTTPWGGTRYGQGHDWRTNPGLEPKDRRPILTVLSDTAKAVAKACTDLVDAATKLTDVSEAAAIKAGKAMVKDMVKDFFTPSWDDLLKLTPPTLAVDLTAKAVMSFRKHMDYDGVNAAVDTYNETVHGISKTLDALIPALDEAHLSAPSFRAEEARAEGFGARSLTEFKNTHTWTQPGDTDRGVYRIDLADTEWMENSHTLSKHVGLDDDQLAQRLRDDLKKPPREGTDWPYGQPRISDASTFRDFNSAQQLTQYNINENSEEIRKWMDDPDRRKKKLTIRVEETPDDQPSGRSINKFEIQKDRFPSGKAKDVTAVETDLVYNDDKNVDPPFTVLTSMPVEAKKKGP</sequence>
<comment type="caution">
    <text evidence="3">The sequence shown here is derived from an EMBL/GenBank/DDBJ whole genome shotgun (WGS) entry which is preliminary data.</text>
</comment>
<accession>A0ABV3IP35</accession>
<organism evidence="3 4">
    <name type="scientific">Streptomyces roseoverticillatus</name>
    <dbReference type="NCBI Taxonomy" id="66429"/>
    <lineage>
        <taxon>Bacteria</taxon>
        <taxon>Bacillati</taxon>
        <taxon>Actinomycetota</taxon>
        <taxon>Actinomycetes</taxon>
        <taxon>Kitasatosporales</taxon>
        <taxon>Streptomycetaceae</taxon>
        <taxon>Streptomyces</taxon>
    </lineage>
</organism>
<reference evidence="3 4" key="1">
    <citation type="submission" date="2024-06" db="EMBL/GenBank/DDBJ databases">
        <title>The Natural Products Discovery Center: Release of the First 8490 Sequenced Strains for Exploring Actinobacteria Biosynthetic Diversity.</title>
        <authorList>
            <person name="Kalkreuter E."/>
            <person name="Kautsar S.A."/>
            <person name="Yang D."/>
            <person name="Bader C.D."/>
            <person name="Teijaro C.N."/>
            <person name="Fluegel L."/>
            <person name="Davis C.M."/>
            <person name="Simpson J.R."/>
            <person name="Lauterbach L."/>
            <person name="Steele A.D."/>
            <person name="Gui C."/>
            <person name="Meng S."/>
            <person name="Li G."/>
            <person name="Viehrig K."/>
            <person name="Ye F."/>
            <person name="Su P."/>
            <person name="Kiefer A.F."/>
            <person name="Nichols A."/>
            <person name="Cepeda A.J."/>
            <person name="Yan W."/>
            <person name="Fan B."/>
            <person name="Jiang Y."/>
            <person name="Adhikari A."/>
            <person name="Zheng C.-J."/>
            <person name="Schuster L."/>
            <person name="Cowan T.M."/>
            <person name="Smanski M.J."/>
            <person name="Chevrette M.G."/>
            <person name="De Carvalho L.P.S."/>
            <person name="Shen B."/>
        </authorList>
    </citation>
    <scope>NUCLEOTIDE SEQUENCE [LARGE SCALE GENOMIC DNA]</scope>
    <source>
        <strain evidence="3 4">NPDC053791</strain>
    </source>
</reference>
<dbReference type="Pfam" id="PF18431">
    <property type="entry name" value="RNAse_A_bac"/>
    <property type="match status" value="1"/>
</dbReference>
<feature type="compositionally biased region" description="Basic and acidic residues" evidence="1">
    <location>
        <begin position="8"/>
        <end position="21"/>
    </location>
</feature>
<keyword evidence="4" id="KW-1185">Reference proteome</keyword>
<feature type="domain" description="Bacterial CdiA-CT RNAse A" evidence="2">
    <location>
        <begin position="489"/>
        <end position="594"/>
    </location>
</feature>
<evidence type="ECO:0000313" key="3">
    <source>
        <dbReference type="EMBL" id="MEV4922250.1"/>
    </source>
</evidence>
<proteinExistence type="predicted"/>
<name>A0ABV3IP35_9ACTN</name>
<dbReference type="RefSeq" id="WP_366086906.1">
    <property type="nucleotide sequence ID" value="NZ_JBFASG010000003.1"/>
</dbReference>
<feature type="region of interest" description="Disordered" evidence="1">
    <location>
        <begin position="1"/>
        <end position="29"/>
    </location>
</feature>
<dbReference type="InterPro" id="IPR041436">
    <property type="entry name" value="RNAse_A_bac"/>
</dbReference>
<evidence type="ECO:0000256" key="1">
    <source>
        <dbReference type="SAM" id="MobiDB-lite"/>
    </source>
</evidence>
<protein>
    <submittedName>
        <fullName evidence="3">RNase A-like domain-containing protein</fullName>
    </submittedName>
</protein>
<evidence type="ECO:0000259" key="2">
    <source>
        <dbReference type="Pfam" id="PF18431"/>
    </source>
</evidence>
<gene>
    <name evidence="3" type="ORF">AB0L03_05270</name>
</gene>